<dbReference type="Proteomes" id="UP000290037">
    <property type="component" value="Unassembled WGS sequence"/>
</dbReference>
<organism evidence="3 4">
    <name type="scientific">Leeuwenhoekiella palythoae</name>
    <dbReference type="NCBI Taxonomy" id="573501"/>
    <lineage>
        <taxon>Bacteria</taxon>
        <taxon>Pseudomonadati</taxon>
        <taxon>Bacteroidota</taxon>
        <taxon>Flavobacteriia</taxon>
        <taxon>Flavobacteriales</taxon>
        <taxon>Flavobacteriaceae</taxon>
        <taxon>Leeuwenhoekiella</taxon>
    </lineage>
</organism>
<evidence type="ECO:0000313" key="5">
    <source>
        <dbReference type="Proteomes" id="UP000290037"/>
    </source>
</evidence>
<reference evidence="4" key="2">
    <citation type="submission" date="2016-11" db="EMBL/GenBank/DDBJ databases">
        <authorList>
            <person name="Varghese N."/>
            <person name="Submissions S."/>
        </authorList>
    </citation>
    <scope>NUCLEOTIDE SEQUENCE [LARGE SCALE GENOMIC DNA]</scope>
    <source>
        <strain evidence="4">DSM 19859</strain>
    </source>
</reference>
<dbReference type="OrthoDB" id="914976at2"/>
<dbReference type="AlphaFoldDB" id="A0A1M5TE82"/>
<reference evidence="2 5" key="3">
    <citation type="submission" date="2018-07" db="EMBL/GenBank/DDBJ databases">
        <title>Leeuwenhoekiella genomics.</title>
        <authorList>
            <person name="Tahon G."/>
            <person name="Willems A."/>
        </authorList>
    </citation>
    <scope>NUCLEOTIDE SEQUENCE [LARGE SCALE GENOMIC DNA]</scope>
    <source>
        <strain evidence="2 5">LMG 24856</strain>
    </source>
</reference>
<reference evidence="3" key="1">
    <citation type="submission" date="2016-11" db="EMBL/GenBank/DDBJ databases">
        <authorList>
            <person name="Jaros S."/>
            <person name="Januszkiewicz K."/>
            <person name="Wedrychowicz H."/>
        </authorList>
    </citation>
    <scope>NUCLEOTIDE SEQUENCE [LARGE SCALE GENOMIC DNA]</scope>
    <source>
        <strain evidence="3">DSM 19859</strain>
    </source>
</reference>
<protein>
    <submittedName>
        <fullName evidence="3">CarboxypepD_reg-like domain-containing protein</fullName>
    </submittedName>
    <submittedName>
        <fullName evidence="2">Carboxypeptidase-like protein</fullName>
    </submittedName>
</protein>
<keyword evidence="1" id="KW-0732">Signal</keyword>
<dbReference type="Proteomes" id="UP000184240">
    <property type="component" value="Unassembled WGS sequence"/>
</dbReference>
<dbReference type="EMBL" id="FQXT01000001">
    <property type="protein sequence ID" value="SHH49006.1"/>
    <property type="molecule type" value="Genomic_DNA"/>
</dbReference>
<evidence type="ECO:0000256" key="1">
    <source>
        <dbReference type="SAM" id="SignalP"/>
    </source>
</evidence>
<dbReference type="EMBL" id="QOVN01000004">
    <property type="protein sequence ID" value="RXG28688.1"/>
    <property type="molecule type" value="Genomic_DNA"/>
</dbReference>
<dbReference type="Pfam" id="PF13715">
    <property type="entry name" value="CarbopepD_reg_2"/>
    <property type="match status" value="1"/>
</dbReference>
<dbReference type="RefSeq" id="WP_072979653.1">
    <property type="nucleotide sequence ID" value="NZ_FQXT01000001.1"/>
</dbReference>
<gene>
    <name evidence="2" type="ORF">DSM01_2149</name>
    <name evidence="3" type="ORF">SAMN04487999_0325</name>
</gene>
<evidence type="ECO:0000313" key="3">
    <source>
        <dbReference type="EMBL" id="SHH49006.1"/>
    </source>
</evidence>
<accession>A0A1M5TE82</accession>
<proteinExistence type="predicted"/>
<evidence type="ECO:0000313" key="4">
    <source>
        <dbReference type="Proteomes" id="UP000184240"/>
    </source>
</evidence>
<dbReference type="STRING" id="573501.SAMN04487999_0325"/>
<sequence>MSRVFFLFGFLLASSLIFAQETAFRGKVIDANSKEGVPYAHLILPELKRGTSADVHGDFRFEAGQVAQSMQVLVSSVGYETRTLTLGTMSEAIALQPSLNALREVVIYDLQDRRSKRINPFVGAKIVGLGNFSGGAYPSALARYYARPKKFDQGCFLKNLEIDFYRVLGADNPAAKFRLRILEVAEDGLPGTDLLDDGLVLEKPENAAKMKVNMLPYKLSVPSEGVYIVVEHLFIPENKFTEIVSVQNNEGNYINYEVERYAPIFKGVEIARNQSNPLCFYKSLTGWKPVTQLDTAGSALAGNAPAPAFKVLFTD</sequence>
<dbReference type="SUPFAM" id="SSF49464">
    <property type="entry name" value="Carboxypeptidase regulatory domain-like"/>
    <property type="match status" value="1"/>
</dbReference>
<feature type="chain" id="PRO_5012590152" evidence="1">
    <location>
        <begin position="20"/>
        <end position="315"/>
    </location>
</feature>
<dbReference type="InterPro" id="IPR008969">
    <property type="entry name" value="CarboxyPept-like_regulatory"/>
</dbReference>
<name>A0A1M5TE82_9FLAO</name>
<evidence type="ECO:0000313" key="2">
    <source>
        <dbReference type="EMBL" id="RXG28688.1"/>
    </source>
</evidence>
<keyword evidence="5" id="KW-1185">Reference proteome</keyword>
<feature type="signal peptide" evidence="1">
    <location>
        <begin position="1"/>
        <end position="19"/>
    </location>
</feature>